<comment type="catalytic activity">
    <reaction evidence="1">
        <text>ATP + protein L-histidine = ADP + protein N-phospho-L-histidine.</text>
        <dbReference type="EC" id="2.7.13.3"/>
    </reaction>
</comment>
<evidence type="ECO:0000256" key="1">
    <source>
        <dbReference type="ARBA" id="ARBA00000085"/>
    </source>
</evidence>
<evidence type="ECO:0000256" key="5">
    <source>
        <dbReference type="ARBA" id="ARBA00022741"/>
    </source>
</evidence>
<keyword evidence="5" id="KW-0547">Nucleotide-binding</keyword>
<evidence type="ECO:0000256" key="8">
    <source>
        <dbReference type="ARBA" id="ARBA00023012"/>
    </source>
</evidence>
<comment type="caution">
    <text evidence="10">The sequence shown here is derived from an EMBL/GenBank/DDBJ whole genome shotgun (WGS) entry which is preliminary data.</text>
</comment>
<gene>
    <name evidence="10" type="ORF">BDD14_2252</name>
</gene>
<dbReference type="InterPro" id="IPR003661">
    <property type="entry name" value="HisK_dim/P_dom"/>
</dbReference>
<evidence type="ECO:0000256" key="3">
    <source>
        <dbReference type="ARBA" id="ARBA00022553"/>
    </source>
</evidence>
<dbReference type="AlphaFoldDB" id="A0A4Q7YU06"/>
<keyword evidence="3" id="KW-0597">Phosphoprotein</keyword>
<evidence type="ECO:0000259" key="9">
    <source>
        <dbReference type="PROSITE" id="PS50109"/>
    </source>
</evidence>
<dbReference type="PRINTS" id="PR00344">
    <property type="entry name" value="BCTRLSENSOR"/>
</dbReference>
<dbReference type="InterPro" id="IPR036890">
    <property type="entry name" value="HATPase_C_sf"/>
</dbReference>
<evidence type="ECO:0000256" key="6">
    <source>
        <dbReference type="ARBA" id="ARBA00022777"/>
    </source>
</evidence>
<keyword evidence="8" id="KW-0902">Two-component regulatory system</keyword>
<dbReference type="GO" id="GO:0005524">
    <property type="term" value="F:ATP binding"/>
    <property type="evidence" value="ECO:0007669"/>
    <property type="project" value="UniProtKB-KW"/>
</dbReference>
<dbReference type="SMART" id="SM00387">
    <property type="entry name" value="HATPase_c"/>
    <property type="match status" value="1"/>
</dbReference>
<dbReference type="Gene3D" id="3.30.565.10">
    <property type="entry name" value="Histidine kinase-like ATPase, C-terminal domain"/>
    <property type="match status" value="1"/>
</dbReference>
<dbReference type="EMBL" id="SHKW01000001">
    <property type="protein sequence ID" value="RZU40774.1"/>
    <property type="molecule type" value="Genomic_DNA"/>
</dbReference>
<accession>A0A4Q7YU06</accession>
<keyword evidence="4" id="KW-0808">Transferase</keyword>
<feature type="domain" description="Histidine kinase" evidence="9">
    <location>
        <begin position="43"/>
        <end position="255"/>
    </location>
</feature>
<evidence type="ECO:0000256" key="4">
    <source>
        <dbReference type="ARBA" id="ARBA00022679"/>
    </source>
</evidence>
<dbReference type="PANTHER" id="PTHR43065:SF46">
    <property type="entry name" value="C4-DICARBOXYLATE TRANSPORT SENSOR PROTEIN DCTB"/>
    <property type="match status" value="1"/>
</dbReference>
<name>A0A4Q7YU06_9BACT</name>
<keyword evidence="7" id="KW-0067">ATP-binding</keyword>
<evidence type="ECO:0000256" key="2">
    <source>
        <dbReference type="ARBA" id="ARBA00012438"/>
    </source>
</evidence>
<dbReference type="Pfam" id="PF02518">
    <property type="entry name" value="HATPase_c"/>
    <property type="match status" value="1"/>
</dbReference>
<reference evidence="10 11" key="1">
    <citation type="submission" date="2019-02" db="EMBL/GenBank/DDBJ databases">
        <title>Genomic Encyclopedia of Archaeal and Bacterial Type Strains, Phase II (KMG-II): from individual species to whole genera.</title>
        <authorList>
            <person name="Goeker M."/>
        </authorList>
    </citation>
    <scope>NUCLEOTIDE SEQUENCE [LARGE SCALE GENOMIC DNA]</scope>
    <source>
        <strain evidence="10 11">DSM 18101</strain>
    </source>
</reference>
<dbReference type="InterPro" id="IPR003594">
    <property type="entry name" value="HATPase_dom"/>
</dbReference>
<evidence type="ECO:0000256" key="7">
    <source>
        <dbReference type="ARBA" id="ARBA00022840"/>
    </source>
</evidence>
<dbReference type="InterPro" id="IPR004358">
    <property type="entry name" value="Sig_transdc_His_kin-like_C"/>
</dbReference>
<dbReference type="GO" id="GO:0000155">
    <property type="term" value="F:phosphorelay sensor kinase activity"/>
    <property type="evidence" value="ECO:0007669"/>
    <property type="project" value="InterPro"/>
</dbReference>
<dbReference type="PANTHER" id="PTHR43065">
    <property type="entry name" value="SENSOR HISTIDINE KINASE"/>
    <property type="match status" value="1"/>
</dbReference>
<dbReference type="EC" id="2.7.13.3" evidence="2"/>
<evidence type="ECO:0000313" key="10">
    <source>
        <dbReference type="EMBL" id="RZU40774.1"/>
    </source>
</evidence>
<organism evidence="10 11">
    <name type="scientific">Edaphobacter modestus</name>
    <dbReference type="NCBI Taxonomy" id="388466"/>
    <lineage>
        <taxon>Bacteria</taxon>
        <taxon>Pseudomonadati</taxon>
        <taxon>Acidobacteriota</taxon>
        <taxon>Terriglobia</taxon>
        <taxon>Terriglobales</taxon>
        <taxon>Acidobacteriaceae</taxon>
        <taxon>Edaphobacter</taxon>
    </lineage>
</organism>
<protein>
    <recommendedName>
        <fullName evidence="2">histidine kinase</fullName>
        <ecNumber evidence="2">2.7.13.3</ecNumber>
    </recommendedName>
</protein>
<dbReference type="InterPro" id="IPR005467">
    <property type="entry name" value="His_kinase_dom"/>
</dbReference>
<dbReference type="SUPFAM" id="SSF55874">
    <property type="entry name" value="ATPase domain of HSP90 chaperone/DNA topoisomerase II/histidine kinase"/>
    <property type="match status" value="1"/>
</dbReference>
<dbReference type="CDD" id="cd00082">
    <property type="entry name" value="HisKA"/>
    <property type="match status" value="1"/>
</dbReference>
<proteinExistence type="predicted"/>
<keyword evidence="6 10" id="KW-0418">Kinase</keyword>
<dbReference type="Proteomes" id="UP000292958">
    <property type="component" value="Unassembled WGS sequence"/>
</dbReference>
<sequence length="259" mass="27949">MLASQSCTSSQGLSISTLELFKGPDQSDFCRTRSADGVAEGVGLAHDAGNILGALSLYAELLSGPGVLSDEYRPYAEEIRLLAERSNILIERLAGYTRQSTNNSESAVLPQVVNNYRGLLSRIIRRPVHVTVGPNASHPIPVSSETIERILVNLVKNAAAVTPMAGMISVTIEGSIDRDEYGRRRVVMTVRDDGPGMSKSALDRLRGLAWHSKTHRRGLGLRIVRELAVKSGGCVEVDSHPGCGTRVSVTWFENRANAA</sequence>
<dbReference type="PROSITE" id="PS50109">
    <property type="entry name" value="HIS_KIN"/>
    <property type="match status" value="1"/>
</dbReference>
<evidence type="ECO:0000313" key="11">
    <source>
        <dbReference type="Proteomes" id="UP000292958"/>
    </source>
</evidence>
<keyword evidence="11" id="KW-1185">Reference proteome</keyword>